<reference evidence="3" key="1">
    <citation type="journal article" date="2019" name="Genome Announc.">
        <title>Draft Genome Sequence of Pseudoalteromonas piscicida Strain 36Y ROTHPW, an Hypersaline Seawater Isolate from the South Coast of Sonora, Mexico.</title>
        <authorList>
            <person name="Sanchez-Diaz R."/>
            <person name="Molina-Garza Z.J."/>
            <person name="Cruz-Suarez L.E."/>
            <person name="Selvin J."/>
            <person name="Kiran G.S."/>
            <person name="Ibarra-Gamez J.C."/>
            <person name="Gomez-Gil B."/>
            <person name="Galaviz-Silva L."/>
        </authorList>
    </citation>
    <scope>NUCLEOTIDE SEQUENCE [LARGE SCALE GENOMIC DNA]</scope>
    <source>
        <strain evidence="3">36Y_RITHPW</strain>
    </source>
</reference>
<dbReference type="GO" id="GO:0016747">
    <property type="term" value="F:acyltransferase activity, transferring groups other than amino-acyl groups"/>
    <property type="evidence" value="ECO:0007669"/>
    <property type="project" value="InterPro"/>
</dbReference>
<feature type="domain" description="N-acetyltransferase" evidence="1">
    <location>
        <begin position="3"/>
        <end position="137"/>
    </location>
</feature>
<dbReference type="EMBL" id="NKHF01000047">
    <property type="protein sequence ID" value="PCK31707.1"/>
    <property type="molecule type" value="Genomic_DNA"/>
</dbReference>
<dbReference type="InterPro" id="IPR000182">
    <property type="entry name" value="GNAT_dom"/>
</dbReference>
<sequence length="137" mass="15612">MKITVVENPEQQFVDFLSSKISEFNWANWEVTERLPLAVEVKNEMGEVVAGAAARTFGNWLLLDTLWVCESLRGQNIGSQILANLEAAAKQRGCVKCLLDTLNFQAMPFYEKHGYVTQWVQENYPKDGCKYFMVKAL</sequence>
<organism evidence="2 3">
    <name type="scientific">Pseudoalteromonas piscicida</name>
    <dbReference type="NCBI Taxonomy" id="43662"/>
    <lineage>
        <taxon>Bacteria</taxon>
        <taxon>Pseudomonadati</taxon>
        <taxon>Pseudomonadota</taxon>
        <taxon>Gammaproteobacteria</taxon>
        <taxon>Alteromonadales</taxon>
        <taxon>Pseudoalteromonadaceae</taxon>
        <taxon>Pseudoalteromonas</taxon>
    </lineage>
</organism>
<keyword evidence="3" id="KW-1185">Reference proteome</keyword>
<dbReference type="CDD" id="cd04301">
    <property type="entry name" value="NAT_SF"/>
    <property type="match status" value="1"/>
</dbReference>
<evidence type="ECO:0000313" key="3">
    <source>
        <dbReference type="Proteomes" id="UP000228621"/>
    </source>
</evidence>
<accession>A0A2A5JQR2</accession>
<evidence type="ECO:0000259" key="1">
    <source>
        <dbReference type="PROSITE" id="PS51186"/>
    </source>
</evidence>
<dbReference type="Pfam" id="PF00583">
    <property type="entry name" value="Acetyltransf_1"/>
    <property type="match status" value="1"/>
</dbReference>
<evidence type="ECO:0000313" key="2">
    <source>
        <dbReference type="EMBL" id="PCK31707.1"/>
    </source>
</evidence>
<dbReference type="Proteomes" id="UP000228621">
    <property type="component" value="Unassembled WGS sequence"/>
</dbReference>
<dbReference type="OrthoDB" id="9787920at2"/>
<keyword evidence="2" id="KW-0808">Transferase</keyword>
<dbReference type="RefSeq" id="WP_099642125.1">
    <property type="nucleotide sequence ID" value="NZ_JAQPZX010000013.1"/>
</dbReference>
<dbReference type="AlphaFoldDB" id="A0A2A5JQR2"/>
<comment type="caution">
    <text evidence="2">The sequence shown here is derived from an EMBL/GenBank/DDBJ whole genome shotgun (WGS) entry which is preliminary data.</text>
</comment>
<dbReference type="PROSITE" id="PS51186">
    <property type="entry name" value="GNAT"/>
    <property type="match status" value="1"/>
</dbReference>
<dbReference type="Gene3D" id="3.40.630.30">
    <property type="match status" value="1"/>
</dbReference>
<gene>
    <name evidence="2" type="ORF">CEX98_11010</name>
</gene>
<proteinExistence type="predicted"/>
<dbReference type="SUPFAM" id="SSF55729">
    <property type="entry name" value="Acyl-CoA N-acyltransferases (Nat)"/>
    <property type="match status" value="1"/>
</dbReference>
<dbReference type="InterPro" id="IPR016181">
    <property type="entry name" value="Acyl_CoA_acyltransferase"/>
</dbReference>
<protein>
    <submittedName>
        <fullName evidence="2">GNAT family N-acetyltransferase</fullName>
    </submittedName>
</protein>
<name>A0A2A5JQR2_PSEO7</name>